<dbReference type="RefSeq" id="WP_311899215.1">
    <property type="nucleotide sequence ID" value="NZ_JAUOES010000009.1"/>
</dbReference>
<protein>
    <submittedName>
        <fullName evidence="3">General secretion pathway protein GspB</fullName>
    </submittedName>
</protein>
<feature type="region of interest" description="Disordered" evidence="1">
    <location>
        <begin position="8"/>
        <end position="30"/>
    </location>
</feature>
<comment type="caution">
    <text evidence="3">The sequence shown here is derived from an EMBL/GenBank/DDBJ whole genome shotgun (WGS) entry which is preliminary data.</text>
</comment>
<evidence type="ECO:0000259" key="2">
    <source>
        <dbReference type="Pfam" id="PF16537"/>
    </source>
</evidence>
<evidence type="ECO:0000313" key="3">
    <source>
        <dbReference type="EMBL" id="MDT3280660.1"/>
    </source>
</evidence>
<feature type="region of interest" description="Disordered" evidence="1">
    <location>
        <begin position="157"/>
        <end position="217"/>
    </location>
</feature>
<accession>A0ABU3FZ51</accession>
<gene>
    <name evidence="3" type="ORF">Q4Q50_10220</name>
</gene>
<sequence>MSILLDAVTRNKQQQQSPLPDAVMTPRANYPQPRKSGVPIGKLSLLVVAVAAGIGVAWGLSVWDQTRHISTEQTSTHNVAVTKVLPPTASSLAVSTAAKNALQTASIESVTQPQSEGSADTGVRLAGKVALPRAQTLPELTASSQYQGGAVANSAQASSANMNSNAAQSYNVPKNSVPNNSDPNNSDSSYGDYMSTSAQVDAASREVTSMSTDTQTQQPMMLGANANESGLASLEALRQQVSAAAEDVGLETNKSRDEDKLVASFQSALKDVEYTNAAETNVTEAKLDPIPKTAADDIPKYGQLPAGLQLQVPEFNIVAHVYSSDPTQRWLNVDGAELQEGDMIAGKLKIISIRPRDIVLDIQGTQFKVPAI</sequence>
<feature type="compositionally biased region" description="Low complexity" evidence="1">
    <location>
        <begin position="157"/>
        <end position="190"/>
    </location>
</feature>
<feature type="domain" description="Type II secretion system protein GspB C-terminal" evidence="2">
    <location>
        <begin position="312"/>
        <end position="371"/>
    </location>
</feature>
<organism evidence="3 4">
    <name type="scientific">Shewanella scandinavica</name>
    <dbReference type="NCBI Taxonomy" id="3063538"/>
    <lineage>
        <taxon>Bacteria</taxon>
        <taxon>Pseudomonadati</taxon>
        <taxon>Pseudomonadota</taxon>
        <taxon>Gammaproteobacteria</taxon>
        <taxon>Alteromonadales</taxon>
        <taxon>Shewanellaceae</taxon>
        <taxon>Shewanella</taxon>
    </lineage>
</organism>
<dbReference type="EMBL" id="JAUOES010000009">
    <property type="protein sequence ID" value="MDT3280660.1"/>
    <property type="molecule type" value="Genomic_DNA"/>
</dbReference>
<keyword evidence="4" id="KW-1185">Reference proteome</keyword>
<dbReference type="Pfam" id="PF16537">
    <property type="entry name" value="T2SSB"/>
    <property type="match status" value="1"/>
</dbReference>
<evidence type="ECO:0000256" key="1">
    <source>
        <dbReference type="SAM" id="MobiDB-lite"/>
    </source>
</evidence>
<reference evidence="3 4" key="1">
    <citation type="submission" date="2023-07" db="EMBL/GenBank/DDBJ databases">
        <title>Novel Shewanella species isolated from Baltic Sea sediments.</title>
        <authorList>
            <person name="Martin-Rodriguez A.J."/>
        </authorList>
    </citation>
    <scope>NUCLEOTIDE SEQUENCE [LARGE SCALE GENOMIC DNA]</scope>
    <source>
        <strain evidence="3 4">SP2S1-2</strain>
    </source>
</reference>
<dbReference type="Proteomes" id="UP001249505">
    <property type="component" value="Unassembled WGS sequence"/>
</dbReference>
<name>A0ABU3FZ51_9GAMM</name>
<feature type="compositionally biased region" description="Polar residues" evidence="1">
    <location>
        <begin position="206"/>
        <end position="217"/>
    </location>
</feature>
<evidence type="ECO:0000313" key="4">
    <source>
        <dbReference type="Proteomes" id="UP001249505"/>
    </source>
</evidence>
<dbReference type="InterPro" id="IPR032389">
    <property type="entry name" value="GspB_C"/>
</dbReference>
<proteinExistence type="predicted"/>